<evidence type="ECO:0000259" key="1">
    <source>
        <dbReference type="Pfam" id="PF03713"/>
    </source>
</evidence>
<sequence>MMVPHHYQALLMSRMAPTRANDQAVLSIAGNIDAEQGLEITMLQAWQSWNGLEVTNAEEAYQEHLQDPMMLEMMGMATPEQMTALSAATGADFEVMFLQLMIRHHQGALDMCADILANGSDETLGLWANDMYVTQQAQINWMQDLLASKTS</sequence>
<name>A0A1N7FRY4_9ACTN</name>
<gene>
    <name evidence="2" type="ORF">SAMN05444858_1461</name>
</gene>
<dbReference type="PANTHER" id="PTHR36933">
    <property type="entry name" value="SLL0788 PROTEIN"/>
    <property type="match status" value="1"/>
</dbReference>
<dbReference type="Gene3D" id="1.20.1260.10">
    <property type="match status" value="1"/>
</dbReference>
<dbReference type="InterPro" id="IPR012347">
    <property type="entry name" value="Ferritin-like"/>
</dbReference>
<accession>A0A1N7FRY4</accession>
<dbReference type="PANTHER" id="PTHR36933:SF1">
    <property type="entry name" value="SLL0788 PROTEIN"/>
    <property type="match status" value="1"/>
</dbReference>
<dbReference type="InterPro" id="IPR005183">
    <property type="entry name" value="DUF305_CopM-like"/>
</dbReference>
<protein>
    <submittedName>
        <fullName evidence="2">Uncharacterized conserved protein, DUF305 family</fullName>
    </submittedName>
</protein>
<reference evidence="2 3" key="1">
    <citation type="submission" date="2017-01" db="EMBL/GenBank/DDBJ databases">
        <authorList>
            <person name="Mah S.A."/>
            <person name="Swanson W.J."/>
            <person name="Moy G.W."/>
            <person name="Vacquier V.D."/>
        </authorList>
    </citation>
    <scope>NUCLEOTIDE SEQUENCE [LARGE SCALE GENOMIC DNA]</scope>
    <source>
        <strain evidence="2 3">DSM 45758</strain>
    </source>
</reference>
<proteinExistence type="predicted"/>
<dbReference type="STRING" id="1198245.SAMN05444858_1461"/>
<evidence type="ECO:0000313" key="3">
    <source>
        <dbReference type="Proteomes" id="UP000186004"/>
    </source>
</evidence>
<dbReference type="EMBL" id="FTNF01000046">
    <property type="protein sequence ID" value="SIS03005.1"/>
    <property type="molecule type" value="Genomic_DNA"/>
</dbReference>
<dbReference type="Pfam" id="PF03713">
    <property type="entry name" value="DUF305"/>
    <property type="match status" value="1"/>
</dbReference>
<evidence type="ECO:0000313" key="2">
    <source>
        <dbReference type="EMBL" id="SIS03005.1"/>
    </source>
</evidence>
<feature type="domain" description="DUF305" evidence="1">
    <location>
        <begin position="1"/>
        <end position="146"/>
    </location>
</feature>
<dbReference type="Proteomes" id="UP000186004">
    <property type="component" value="Unassembled WGS sequence"/>
</dbReference>
<dbReference type="AlphaFoldDB" id="A0A1N7FRY4"/>
<keyword evidence="3" id="KW-1185">Reference proteome</keyword>
<organism evidence="2 3">
    <name type="scientific">Micromonospora avicenniae</name>
    <dbReference type="NCBI Taxonomy" id="1198245"/>
    <lineage>
        <taxon>Bacteria</taxon>
        <taxon>Bacillati</taxon>
        <taxon>Actinomycetota</taxon>
        <taxon>Actinomycetes</taxon>
        <taxon>Micromonosporales</taxon>
        <taxon>Micromonosporaceae</taxon>
        <taxon>Micromonospora</taxon>
    </lineage>
</organism>